<accession>A0ABD5YRV2</accession>
<dbReference type="EMBL" id="JBHTAX010000001">
    <property type="protein sequence ID" value="MFC7191914.1"/>
    <property type="molecule type" value="Genomic_DNA"/>
</dbReference>
<reference evidence="4" key="2">
    <citation type="journal article" date="2019" name="Int. J. Syst. Evol. Microbiol.">
        <title>The Global Catalogue of Microorganisms (GCM) 10K type strain sequencing project: providing services to taxonomists for standard genome sequencing and annotation.</title>
        <authorList>
            <consortium name="The Broad Institute Genomics Platform"/>
            <consortium name="The Broad Institute Genome Sequencing Center for Infectious Disease"/>
            <person name="Wu L."/>
            <person name="Ma J."/>
        </authorList>
    </citation>
    <scope>NUCLEOTIDE SEQUENCE [LARGE SCALE GENOMIC DNA]</scope>
    <source>
        <strain evidence="4">RDMS1</strain>
    </source>
</reference>
<proteinExistence type="predicted"/>
<organism evidence="3 4">
    <name type="scientific">Halocatena marina</name>
    <dbReference type="NCBI Taxonomy" id="2934937"/>
    <lineage>
        <taxon>Archaea</taxon>
        <taxon>Methanobacteriati</taxon>
        <taxon>Methanobacteriota</taxon>
        <taxon>Stenosarchaea group</taxon>
        <taxon>Halobacteria</taxon>
        <taxon>Halobacteriales</taxon>
        <taxon>Natronomonadaceae</taxon>
        <taxon>Halocatena</taxon>
    </lineage>
</organism>
<dbReference type="Proteomes" id="UP001596417">
    <property type="component" value="Unassembled WGS sequence"/>
</dbReference>
<sequence length="72" mass="8297">MSDDVTIVVESSLGDWQALYINGKAVEQSHRITAHDLLSHIEGREIGETELIYREVHEYHSMFPDNLNEIED</sequence>
<dbReference type="AlphaFoldDB" id="A0ABD5YRV2"/>
<reference evidence="3" key="3">
    <citation type="submission" date="2024-09" db="EMBL/GenBank/DDBJ databases">
        <authorList>
            <person name="Sun Q."/>
        </authorList>
    </citation>
    <scope>NUCLEOTIDE SEQUENCE</scope>
    <source>
        <strain evidence="3">NBRC 107106</strain>
    </source>
</reference>
<dbReference type="EMBL" id="JBHTAX010000001">
    <property type="protein sequence ID" value="MFC7188401.1"/>
    <property type="molecule type" value="Genomic_DNA"/>
</dbReference>
<keyword evidence="4" id="KW-1185">Reference proteome</keyword>
<evidence type="ECO:0000313" key="1">
    <source>
        <dbReference type="EMBL" id="MFC7188401.1"/>
    </source>
</evidence>
<dbReference type="GeneID" id="76201704"/>
<evidence type="ECO:0000313" key="3">
    <source>
        <dbReference type="EMBL" id="MFC7191979.1"/>
    </source>
</evidence>
<evidence type="ECO:0000313" key="4">
    <source>
        <dbReference type="Proteomes" id="UP001596417"/>
    </source>
</evidence>
<gene>
    <name evidence="1" type="ORF">ACFQL7_00045</name>
    <name evidence="2" type="ORF">ACFQL7_20390</name>
    <name evidence="3" type="ORF">ACFQL7_20730</name>
</gene>
<reference evidence="3" key="1">
    <citation type="journal article" date="2014" name="Int. J. Syst. Evol. Microbiol.">
        <title>Complete genome sequence of Corynebacterium casei LMG S-19264T (=DSM 44701T), isolated from a smear-ripened cheese.</title>
        <authorList>
            <consortium name="US DOE Joint Genome Institute (JGI-PGF)"/>
            <person name="Walter F."/>
            <person name="Albersmeier A."/>
            <person name="Kalinowski J."/>
            <person name="Ruckert C."/>
        </authorList>
    </citation>
    <scope>NUCLEOTIDE SEQUENCE [LARGE SCALE GENOMIC DNA]</scope>
    <source>
        <strain evidence="3">NBRC 107106</strain>
    </source>
</reference>
<name>A0ABD5YRV2_9EURY</name>
<protein>
    <submittedName>
        <fullName evidence="3">Uncharacterized protein</fullName>
    </submittedName>
</protein>
<dbReference type="EMBL" id="JBHTAX010000002">
    <property type="protein sequence ID" value="MFC7191979.1"/>
    <property type="molecule type" value="Genomic_DNA"/>
</dbReference>
<evidence type="ECO:0000313" key="2">
    <source>
        <dbReference type="EMBL" id="MFC7191914.1"/>
    </source>
</evidence>
<comment type="caution">
    <text evidence="3">The sequence shown here is derived from an EMBL/GenBank/DDBJ whole genome shotgun (WGS) entry which is preliminary data.</text>
</comment>
<dbReference type="RefSeq" id="WP_264822374.1">
    <property type="nucleotide sequence ID" value="NZ_CP110249.1"/>
</dbReference>